<keyword evidence="8" id="KW-1185">Reference proteome</keyword>
<dbReference type="InterPro" id="IPR000734">
    <property type="entry name" value="TAG_lipase"/>
</dbReference>
<evidence type="ECO:0000256" key="3">
    <source>
        <dbReference type="ARBA" id="ARBA00022525"/>
    </source>
</evidence>
<reference evidence="7" key="1">
    <citation type="submission" date="2019-08" db="EMBL/GenBank/DDBJ databases">
        <title>The genome of the North American firefly Photinus pyralis.</title>
        <authorList>
            <consortium name="Photinus pyralis genome working group"/>
            <person name="Fallon T.R."/>
            <person name="Sander Lower S.E."/>
            <person name="Weng J.-K."/>
        </authorList>
    </citation>
    <scope>NUCLEOTIDE SEQUENCE</scope>
    <source>
        <strain evidence="7">TRF0915ILg1</strain>
        <tissue evidence="7">Whole body</tissue>
    </source>
</reference>
<evidence type="ECO:0000256" key="5">
    <source>
        <dbReference type="SAM" id="SignalP"/>
    </source>
</evidence>
<comment type="subcellular location">
    <subcellularLocation>
        <location evidence="1">Secreted</location>
    </subcellularLocation>
</comment>
<evidence type="ECO:0000256" key="1">
    <source>
        <dbReference type="ARBA" id="ARBA00004613"/>
    </source>
</evidence>
<dbReference type="InterPro" id="IPR029058">
    <property type="entry name" value="AB_hydrolase_fold"/>
</dbReference>
<comment type="similarity">
    <text evidence="2 4">Belongs to the AB hydrolase superfamily. Lipase family.</text>
</comment>
<dbReference type="Gene3D" id="3.40.50.1820">
    <property type="entry name" value="alpha/beta hydrolase"/>
    <property type="match status" value="1"/>
</dbReference>
<gene>
    <name evidence="7" type="ORF">ILUMI_22457</name>
</gene>
<dbReference type="InterPro" id="IPR013818">
    <property type="entry name" value="Lipase"/>
</dbReference>
<comment type="caution">
    <text evidence="7">The sequence shown here is derived from an EMBL/GenBank/DDBJ whole genome shotgun (WGS) entry which is preliminary data.</text>
</comment>
<proteinExistence type="inferred from homology"/>
<feature type="chain" id="PRO_5035444339" description="Lipase domain-containing protein" evidence="5">
    <location>
        <begin position="20"/>
        <end position="379"/>
    </location>
</feature>
<evidence type="ECO:0000259" key="6">
    <source>
        <dbReference type="Pfam" id="PF00151"/>
    </source>
</evidence>
<evidence type="ECO:0000256" key="2">
    <source>
        <dbReference type="ARBA" id="ARBA00010701"/>
    </source>
</evidence>
<keyword evidence="5" id="KW-0732">Signal</keyword>
<dbReference type="GO" id="GO:0016042">
    <property type="term" value="P:lipid catabolic process"/>
    <property type="evidence" value="ECO:0007669"/>
    <property type="project" value="TreeGrafter"/>
</dbReference>
<dbReference type="Pfam" id="PF00151">
    <property type="entry name" value="Lipase"/>
    <property type="match status" value="1"/>
</dbReference>
<dbReference type="EMBL" id="VTPC01090308">
    <property type="protein sequence ID" value="KAF2883707.1"/>
    <property type="molecule type" value="Genomic_DNA"/>
</dbReference>
<evidence type="ECO:0000313" key="7">
    <source>
        <dbReference type="EMBL" id="KAF2883707.1"/>
    </source>
</evidence>
<feature type="domain" description="Lipase" evidence="6">
    <location>
        <begin position="93"/>
        <end position="372"/>
    </location>
</feature>
<organism evidence="7 8">
    <name type="scientific">Ignelater luminosus</name>
    <name type="common">Cucubano</name>
    <name type="synonym">Pyrophorus luminosus</name>
    <dbReference type="NCBI Taxonomy" id="2038154"/>
    <lineage>
        <taxon>Eukaryota</taxon>
        <taxon>Metazoa</taxon>
        <taxon>Ecdysozoa</taxon>
        <taxon>Arthropoda</taxon>
        <taxon>Hexapoda</taxon>
        <taxon>Insecta</taxon>
        <taxon>Pterygota</taxon>
        <taxon>Neoptera</taxon>
        <taxon>Endopterygota</taxon>
        <taxon>Coleoptera</taxon>
        <taxon>Polyphaga</taxon>
        <taxon>Elateriformia</taxon>
        <taxon>Elateroidea</taxon>
        <taxon>Elateridae</taxon>
        <taxon>Agrypninae</taxon>
        <taxon>Pyrophorini</taxon>
        <taxon>Ignelater</taxon>
    </lineage>
</organism>
<dbReference type="PANTHER" id="PTHR11610:SF173">
    <property type="entry name" value="LIPASE DOMAIN-CONTAINING PROTEIN-RELATED"/>
    <property type="match status" value="1"/>
</dbReference>
<sequence length="379" mass="41185">MSKLVSFIVLCTALNSVTAKDSYCYGNITFGNIPFTIQELIADVLLKSIPATFFTDCSNVNIPIANDSIKFYFFNSTSSYVRIDSDNPPQLDPSKRLIILAHGWLCSMNDSYFPDLRQAYFKRYGDCNIIGVDWSDLSVNVWSIAYCSVPIVGAKLGDLLCKIASTSGIPVESMHMVGHSMGGQMAGFTGQRVQTQCGSKIGNITALDPGGISYQVQLDESKRLDKGDGIAVQVIHTNAGILGYEGNCGTTDFYPNCGTIQPGCLDVIQALKNAALLWPNNPQAILNNSLVNLPLTEVLCDHFRSIVYFIESVNSKQFKAIDCKKCTSTILDSLCLLAQALNLADYTIMGEDCPPVNEEDAYFLTTNSKSPFAKGDAGA</sequence>
<dbReference type="Proteomes" id="UP000801492">
    <property type="component" value="Unassembled WGS sequence"/>
</dbReference>
<evidence type="ECO:0000313" key="8">
    <source>
        <dbReference type="Proteomes" id="UP000801492"/>
    </source>
</evidence>
<dbReference type="AlphaFoldDB" id="A0A8K0G0I5"/>
<dbReference type="PRINTS" id="PR00821">
    <property type="entry name" value="TAGLIPASE"/>
</dbReference>
<name>A0A8K0G0I5_IGNLU</name>
<dbReference type="GO" id="GO:0017171">
    <property type="term" value="F:serine hydrolase activity"/>
    <property type="evidence" value="ECO:0007669"/>
    <property type="project" value="TreeGrafter"/>
</dbReference>
<feature type="signal peptide" evidence="5">
    <location>
        <begin position="1"/>
        <end position="19"/>
    </location>
</feature>
<dbReference type="OrthoDB" id="199913at2759"/>
<dbReference type="GO" id="GO:0016298">
    <property type="term" value="F:lipase activity"/>
    <property type="evidence" value="ECO:0007669"/>
    <property type="project" value="InterPro"/>
</dbReference>
<dbReference type="GO" id="GO:0005615">
    <property type="term" value="C:extracellular space"/>
    <property type="evidence" value="ECO:0007669"/>
    <property type="project" value="TreeGrafter"/>
</dbReference>
<dbReference type="PANTHER" id="PTHR11610">
    <property type="entry name" value="LIPASE"/>
    <property type="match status" value="1"/>
</dbReference>
<accession>A0A8K0G0I5</accession>
<dbReference type="SUPFAM" id="SSF53474">
    <property type="entry name" value="alpha/beta-Hydrolases"/>
    <property type="match status" value="1"/>
</dbReference>
<protein>
    <recommendedName>
        <fullName evidence="6">Lipase domain-containing protein</fullName>
    </recommendedName>
</protein>
<keyword evidence="3" id="KW-0964">Secreted</keyword>
<evidence type="ECO:0000256" key="4">
    <source>
        <dbReference type="RuleBase" id="RU004262"/>
    </source>
</evidence>